<dbReference type="AlphaFoldDB" id="A0A1F6BCE8"/>
<sequence>MYNQQTMAGIKELFRGRRKNETFVDPRFDESVANLQTLKENRKIVQEQYIGLRTMQYGLMRSDMRVRFAHGLRIASPHHIHPSDLNGLVPKDPTWFDTHKELLATHFEMESTVQPKEQAITLRRHGHEFRVKPGGLGYGEYPTPSHAERNTPKKNPYFVDIRKVSIADILYRNFSGGGGDYTQEFRQADPCSVRGRYEHFTNGAKLALFGLLLYFDRDIQQRGLIVGGAYEGESLGILLPGHIITEHIHGWPIGRLEPNSLYVVDTSFRENFDMVFDLIKAQKIFQEIHPVGVLFEPAKGRS</sequence>
<name>A0A1F6BCE8_9BACT</name>
<accession>A0A1F6BCE8</accession>
<comment type="caution">
    <text evidence="1">The sequence shown here is derived from an EMBL/GenBank/DDBJ whole genome shotgun (WGS) entry which is preliminary data.</text>
</comment>
<dbReference type="EMBL" id="MFKE01000026">
    <property type="protein sequence ID" value="OGG34619.1"/>
    <property type="molecule type" value="Genomic_DNA"/>
</dbReference>
<reference evidence="1 2" key="1">
    <citation type="journal article" date="2016" name="Nat. Commun.">
        <title>Thousands of microbial genomes shed light on interconnected biogeochemical processes in an aquifer system.</title>
        <authorList>
            <person name="Anantharaman K."/>
            <person name="Brown C.T."/>
            <person name="Hug L.A."/>
            <person name="Sharon I."/>
            <person name="Castelle C.J."/>
            <person name="Probst A.J."/>
            <person name="Thomas B.C."/>
            <person name="Singh A."/>
            <person name="Wilkins M.J."/>
            <person name="Karaoz U."/>
            <person name="Brodie E.L."/>
            <person name="Williams K.H."/>
            <person name="Hubbard S.S."/>
            <person name="Banfield J.F."/>
        </authorList>
    </citation>
    <scope>NUCLEOTIDE SEQUENCE [LARGE SCALE GENOMIC DNA]</scope>
</reference>
<evidence type="ECO:0000313" key="2">
    <source>
        <dbReference type="Proteomes" id="UP000176186"/>
    </source>
</evidence>
<proteinExistence type="predicted"/>
<evidence type="ECO:0000313" key="1">
    <source>
        <dbReference type="EMBL" id="OGG34619.1"/>
    </source>
</evidence>
<protein>
    <submittedName>
        <fullName evidence="1">Uncharacterized protein</fullName>
    </submittedName>
</protein>
<dbReference type="Proteomes" id="UP000176186">
    <property type="component" value="Unassembled WGS sequence"/>
</dbReference>
<organism evidence="1 2">
    <name type="scientific">Candidatus Gottesmanbacteria bacterium RIFOXYB1_FULL_47_11</name>
    <dbReference type="NCBI Taxonomy" id="1798401"/>
    <lineage>
        <taxon>Bacteria</taxon>
        <taxon>Candidatus Gottesmaniibacteriota</taxon>
    </lineage>
</organism>
<gene>
    <name evidence="1" type="ORF">A2363_02960</name>
</gene>